<dbReference type="InterPro" id="IPR020843">
    <property type="entry name" value="ER"/>
</dbReference>
<accession>A5G2H5</accession>
<dbReference type="PANTHER" id="PTHR48106">
    <property type="entry name" value="QUINONE OXIDOREDUCTASE PIG3-RELATED"/>
    <property type="match status" value="1"/>
</dbReference>
<keyword evidence="1" id="KW-0521">NADP</keyword>
<evidence type="ECO:0000259" key="3">
    <source>
        <dbReference type="SMART" id="SM00829"/>
    </source>
</evidence>
<dbReference type="InterPro" id="IPR013149">
    <property type="entry name" value="ADH-like_C"/>
</dbReference>
<dbReference type="PANTHER" id="PTHR48106:SF8">
    <property type="entry name" value="OS02G0805600 PROTEIN"/>
    <property type="match status" value="1"/>
</dbReference>
<proteinExistence type="predicted"/>
<dbReference type="HOGENOM" id="CLU_026673_3_4_5"/>
<dbReference type="InterPro" id="IPR011032">
    <property type="entry name" value="GroES-like_sf"/>
</dbReference>
<dbReference type="EMBL" id="CP000697">
    <property type="protein sequence ID" value="ABQ32057.1"/>
    <property type="molecule type" value="Genomic_DNA"/>
</dbReference>
<dbReference type="InterPro" id="IPR013154">
    <property type="entry name" value="ADH-like_N"/>
</dbReference>
<dbReference type="GO" id="GO:0016651">
    <property type="term" value="F:oxidoreductase activity, acting on NAD(P)H"/>
    <property type="evidence" value="ECO:0007669"/>
    <property type="project" value="TreeGrafter"/>
</dbReference>
<dbReference type="Pfam" id="PF00107">
    <property type="entry name" value="ADH_zinc_N"/>
    <property type="match status" value="1"/>
</dbReference>
<keyword evidence="5" id="KW-1185">Reference proteome</keyword>
<dbReference type="Gene3D" id="3.40.50.720">
    <property type="entry name" value="NAD(P)-binding Rossmann-like Domain"/>
    <property type="match status" value="1"/>
</dbReference>
<keyword evidence="2" id="KW-0560">Oxidoreductase</keyword>
<dbReference type="InterPro" id="IPR014189">
    <property type="entry name" value="Quinone_OxRdtase_PIG3"/>
</dbReference>
<evidence type="ECO:0000256" key="2">
    <source>
        <dbReference type="ARBA" id="ARBA00023002"/>
    </source>
</evidence>
<dbReference type="AlphaFoldDB" id="A5G2H5"/>
<dbReference type="STRING" id="349163.Acry_2867"/>
<reference evidence="4 5" key="1">
    <citation type="submission" date="2007-05" db="EMBL/GenBank/DDBJ databases">
        <title>Complete sequence of chromosome of Acidiphilium cryptum JF-5.</title>
        <authorList>
            <consortium name="US DOE Joint Genome Institute"/>
            <person name="Copeland A."/>
            <person name="Lucas S."/>
            <person name="Lapidus A."/>
            <person name="Barry K."/>
            <person name="Detter J.C."/>
            <person name="Glavina del Rio T."/>
            <person name="Hammon N."/>
            <person name="Israni S."/>
            <person name="Dalin E."/>
            <person name="Tice H."/>
            <person name="Pitluck S."/>
            <person name="Sims D."/>
            <person name="Brettin T."/>
            <person name="Bruce D."/>
            <person name="Han C."/>
            <person name="Schmutz J."/>
            <person name="Larimer F."/>
            <person name="Land M."/>
            <person name="Hauser L."/>
            <person name="Kyrpides N."/>
            <person name="Kim E."/>
            <person name="Magnuson T."/>
            <person name="Richardson P."/>
        </authorList>
    </citation>
    <scope>NUCLEOTIDE SEQUENCE [LARGE SCALE GENOMIC DNA]</scope>
    <source>
        <strain evidence="4 5">JF-5</strain>
    </source>
</reference>
<dbReference type="Pfam" id="PF08240">
    <property type="entry name" value="ADH_N"/>
    <property type="match status" value="1"/>
</dbReference>
<dbReference type="Gene3D" id="3.90.180.10">
    <property type="entry name" value="Medium-chain alcohol dehydrogenases, catalytic domain"/>
    <property type="match status" value="1"/>
</dbReference>
<evidence type="ECO:0000313" key="5">
    <source>
        <dbReference type="Proteomes" id="UP000000245"/>
    </source>
</evidence>
<protein>
    <submittedName>
        <fullName evidence="4">Alcohol dehydrogenase, zinc-binding domain protein</fullName>
    </submittedName>
</protein>
<dbReference type="NCBIfam" id="TIGR02824">
    <property type="entry name" value="quinone_pig3"/>
    <property type="match status" value="1"/>
</dbReference>
<dbReference type="RefSeq" id="WP_012040375.1">
    <property type="nucleotide sequence ID" value="NC_009484.1"/>
</dbReference>
<organism evidence="4 5">
    <name type="scientific">Acidiphilium cryptum (strain JF-5)</name>
    <dbReference type="NCBI Taxonomy" id="349163"/>
    <lineage>
        <taxon>Bacteria</taxon>
        <taxon>Pseudomonadati</taxon>
        <taxon>Pseudomonadota</taxon>
        <taxon>Alphaproteobacteria</taxon>
        <taxon>Acetobacterales</taxon>
        <taxon>Acidocellaceae</taxon>
        <taxon>Acidiphilium</taxon>
    </lineage>
</organism>
<gene>
    <name evidence="4" type="ordered locus">Acry_2867</name>
</gene>
<dbReference type="CDD" id="cd05276">
    <property type="entry name" value="p53_inducible_oxidoreductase"/>
    <property type="match status" value="1"/>
</dbReference>
<dbReference type="InterPro" id="IPR036291">
    <property type="entry name" value="NAD(P)-bd_dom_sf"/>
</dbReference>
<dbReference type="GO" id="GO:0070402">
    <property type="term" value="F:NADPH binding"/>
    <property type="evidence" value="ECO:0007669"/>
    <property type="project" value="TreeGrafter"/>
</dbReference>
<dbReference type="SUPFAM" id="SSF50129">
    <property type="entry name" value="GroES-like"/>
    <property type="match status" value="1"/>
</dbReference>
<evidence type="ECO:0000313" key="4">
    <source>
        <dbReference type="EMBL" id="ABQ32057.1"/>
    </source>
</evidence>
<dbReference type="KEGG" id="acr:Acry_2867"/>
<feature type="domain" description="Enoyl reductase (ER)" evidence="3">
    <location>
        <begin position="16"/>
        <end position="330"/>
    </location>
</feature>
<name>A5G2H5_ACICJ</name>
<dbReference type="SUPFAM" id="SSF51735">
    <property type="entry name" value="NAD(P)-binding Rossmann-fold domains"/>
    <property type="match status" value="1"/>
</dbReference>
<dbReference type="Proteomes" id="UP000000245">
    <property type="component" value="Chromosome"/>
</dbReference>
<evidence type="ECO:0000256" key="1">
    <source>
        <dbReference type="ARBA" id="ARBA00022857"/>
    </source>
</evidence>
<dbReference type="eggNOG" id="COG0604">
    <property type="taxonomic scope" value="Bacteria"/>
</dbReference>
<sequence length="333" mass="35111">MSLPDSMKHVTFDRPGGPEVMHVVTGPVPEPRDDEVLIRVEAAGVNRPDVQQRKGAYPPPPGASPILGLEAAGTVVACGAAVHNWRMGDRVTALCNGGAYAEYVAVPAAQCLPWPAGFGAIEAASLPETYFTVWANLFDLGRLAPGDSVLVHGGTSGIGVAALQMAHAHGASVYATAGSAAKCNACLELGATAAINYREQDFLHEIKALTAGNGVDVVLDMVGAPYTQQNLRALRRGGRLIQIAFMGGSIASNLDLLPIMINRLTVTGSTMRPRSTAEKGGIAAALRERAWPWLESGKIRPVIAEAMPWGDVVRAHRLMEESGHIGKIILSFE</sequence>
<dbReference type="SMART" id="SM00829">
    <property type="entry name" value="PKS_ER"/>
    <property type="match status" value="1"/>
</dbReference>